<dbReference type="PANTHER" id="PTHR47926:SF415">
    <property type="entry name" value="PENTATRICOPEPTIDE REPEAT-CONTAINING PROTEIN"/>
    <property type="match status" value="1"/>
</dbReference>
<evidence type="ECO:0000256" key="3">
    <source>
        <dbReference type="PROSITE-ProRule" id="PRU00708"/>
    </source>
</evidence>
<dbReference type="PANTHER" id="PTHR47926">
    <property type="entry name" value="PENTATRICOPEPTIDE REPEAT-CONTAINING PROTEIN"/>
    <property type="match status" value="1"/>
</dbReference>
<accession>A0A3L6SYG5</accession>
<dbReference type="GO" id="GO:0003723">
    <property type="term" value="F:RNA binding"/>
    <property type="evidence" value="ECO:0007669"/>
    <property type="project" value="InterPro"/>
</dbReference>
<dbReference type="GO" id="GO:0009451">
    <property type="term" value="P:RNA modification"/>
    <property type="evidence" value="ECO:0007669"/>
    <property type="project" value="InterPro"/>
</dbReference>
<dbReference type="Proteomes" id="UP000275267">
    <property type="component" value="Unassembled WGS sequence"/>
</dbReference>
<dbReference type="InterPro" id="IPR011990">
    <property type="entry name" value="TPR-like_helical_dom_sf"/>
</dbReference>
<proteinExistence type="predicted"/>
<keyword evidence="2" id="KW-0809">Transit peptide</keyword>
<reference evidence="5" key="1">
    <citation type="journal article" date="2019" name="Nat. Commun.">
        <title>The genome of broomcorn millet.</title>
        <authorList>
            <person name="Zou C."/>
            <person name="Miki D."/>
            <person name="Li D."/>
            <person name="Tang Q."/>
            <person name="Xiao L."/>
            <person name="Rajput S."/>
            <person name="Deng P."/>
            <person name="Jia W."/>
            <person name="Huang R."/>
            <person name="Zhang M."/>
            <person name="Sun Y."/>
            <person name="Hu J."/>
            <person name="Fu X."/>
            <person name="Schnable P.S."/>
            <person name="Li F."/>
            <person name="Zhang H."/>
            <person name="Feng B."/>
            <person name="Zhu X."/>
            <person name="Liu R."/>
            <person name="Schnable J.C."/>
            <person name="Zhu J.-K."/>
            <person name="Zhang H."/>
        </authorList>
    </citation>
    <scope>NUCLEOTIDE SEQUENCE [LARGE SCALE GENOMIC DNA]</scope>
</reference>
<sequence length="81" mass="8707">MEMYAKCGCIDQALQLFNGMPEKDVISWSTAIGGLAAHGRAREAVRLFDAMNREGRVRPNGVTFLGLLSGSWTKACATSTA</sequence>
<dbReference type="Gene3D" id="1.25.40.10">
    <property type="entry name" value="Tetratricopeptide repeat domain"/>
    <property type="match status" value="1"/>
</dbReference>
<evidence type="ECO:0008006" key="6">
    <source>
        <dbReference type="Google" id="ProtNLM"/>
    </source>
</evidence>
<dbReference type="OrthoDB" id="1936721at2759"/>
<dbReference type="InterPro" id="IPR002885">
    <property type="entry name" value="PPR_rpt"/>
</dbReference>
<gene>
    <name evidence="4" type="ORF">C2845_PM05G05980</name>
</gene>
<dbReference type="STRING" id="4540.A0A3L6SYG5"/>
<dbReference type="PROSITE" id="PS51375">
    <property type="entry name" value="PPR"/>
    <property type="match status" value="1"/>
</dbReference>
<evidence type="ECO:0000313" key="5">
    <source>
        <dbReference type="Proteomes" id="UP000275267"/>
    </source>
</evidence>
<name>A0A3L6SYG5_PANMI</name>
<keyword evidence="5" id="KW-1185">Reference proteome</keyword>
<keyword evidence="1" id="KW-0677">Repeat</keyword>
<dbReference type="AlphaFoldDB" id="A0A3L6SYG5"/>
<protein>
    <recommendedName>
        <fullName evidence="6">Pentatricopeptide repeat-containing protein</fullName>
    </recommendedName>
</protein>
<dbReference type="Pfam" id="PF13041">
    <property type="entry name" value="PPR_2"/>
    <property type="match status" value="1"/>
</dbReference>
<feature type="repeat" description="PPR" evidence="3">
    <location>
        <begin position="24"/>
        <end position="58"/>
    </location>
</feature>
<evidence type="ECO:0000256" key="1">
    <source>
        <dbReference type="ARBA" id="ARBA00022737"/>
    </source>
</evidence>
<evidence type="ECO:0000256" key="2">
    <source>
        <dbReference type="ARBA" id="ARBA00022946"/>
    </source>
</evidence>
<dbReference type="NCBIfam" id="TIGR00756">
    <property type="entry name" value="PPR"/>
    <property type="match status" value="2"/>
</dbReference>
<evidence type="ECO:0000313" key="4">
    <source>
        <dbReference type="EMBL" id="RLN29383.1"/>
    </source>
</evidence>
<comment type="caution">
    <text evidence="4">The sequence shown here is derived from an EMBL/GenBank/DDBJ whole genome shotgun (WGS) entry which is preliminary data.</text>
</comment>
<dbReference type="EMBL" id="PQIB02000003">
    <property type="protein sequence ID" value="RLN29383.1"/>
    <property type="molecule type" value="Genomic_DNA"/>
</dbReference>
<dbReference type="InterPro" id="IPR046960">
    <property type="entry name" value="PPR_At4g14850-like_plant"/>
</dbReference>
<organism evidence="4 5">
    <name type="scientific">Panicum miliaceum</name>
    <name type="common">Proso millet</name>
    <name type="synonym">Broomcorn millet</name>
    <dbReference type="NCBI Taxonomy" id="4540"/>
    <lineage>
        <taxon>Eukaryota</taxon>
        <taxon>Viridiplantae</taxon>
        <taxon>Streptophyta</taxon>
        <taxon>Embryophyta</taxon>
        <taxon>Tracheophyta</taxon>
        <taxon>Spermatophyta</taxon>
        <taxon>Magnoliopsida</taxon>
        <taxon>Liliopsida</taxon>
        <taxon>Poales</taxon>
        <taxon>Poaceae</taxon>
        <taxon>PACMAD clade</taxon>
        <taxon>Panicoideae</taxon>
        <taxon>Panicodae</taxon>
        <taxon>Paniceae</taxon>
        <taxon>Panicinae</taxon>
        <taxon>Panicum</taxon>
        <taxon>Panicum sect. Panicum</taxon>
    </lineage>
</organism>